<dbReference type="RefSeq" id="WP_343229103.1">
    <property type="nucleotide sequence ID" value="NZ_JALJQZ010000008.1"/>
</dbReference>
<feature type="transmembrane region" description="Helical" evidence="6">
    <location>
        <begin position="109"/>
        <end position="140"/>
    </location>
</feature>
<evidence type="ECO:0000256" key="1">
    <source>
        <dbReference type="ARBA" id="ARBA00004651"/>
    </source>
</evidence>
<reference evidence="9" key="1">
    <citation type="journal article" date="2019" name="Int. J. Syst. Evol. Microbiol.">
        <title>The Global Catalogue of Microorganisms (GCM) 10K type strain sequencing project: providing services to taxonomists for standard genome sequencing and annotation.</title>
        <authorList>
            <consortium name="The Broad Institute Genomics Platform"/>
            <consortium name="The Broad Institute Genome Sequencing Center for Infectious Disease"/>
            <person name="Wu L."/>
            <person name="Ma J."/>
        </authorList>
    </citation>
    <scope>NUCLEOTIDE SEQUENCE [LARGE SCALE GENOMIC DNA]</scope>
    <source>
        <strain evidence="9">TBRC 5781</strain>
    </source>
</reference>
<comment type="subcellular location">
    <subcellularLocation>
        <location evidence="1">Cell membrane</location>
        <topology evidence="1">Multi-pass membrane protein</topology>
    </subcellularLocation>
</comment>
<keyword evidence="3 6" id="KW-0812">Transmembrane</keyword>
<keyword evidence="5 6" id="KW-0472">Membrane</keyword>
<evidence type="ECO:0000256" key="5">
    <source>
        <dbReference type="ARBA" id="ARBA00023136"/>
    </source>
</evidence>
<dbReference type="InterPro" id="IPR052218">
    <property type="entry name" value="Preflagellin_Peptidase"/>
</dbReference>
<evidence type="ECO:0000259" key="7">
    <source>
        <dbReference type="Pfam" id="PF01478"/>
    </source>
</evidence>
<evidence type="ECO:0000313" key="8">
    <source>
        <dbReference type="EMBL" id="MFC3967817.1"/>
    </source>
</evidence>
<feature type="domain" description="Prepilin type IV endopeptidase peptidase" evidence="7">
    <location>
        <begin position="31"/>
        <end position="134"/>
    </location>
</feature>
<dbReference type="InterPro" id="IPR000045">
    <property type="entry name" value="Prepilin_IV_endopep_pep"/>
</dbReference>
<keyword evidence="4 6" id="KW-1133">Transmembrane helix</keyword>
<sequence>MTTLLDCWTRFSQTRNNYSVEDEVMQFIFAAFSACLIYAALSDFLTMKIPNWLSLALIILFIPAAWLSEMSAAAIGYSLGVAVAVFAVCFLLFVLNVMGGGDAKLLTALALWFGLTPALLVFLVNVAFAGGVLTLAILAIRWKSHWVTDRGVWLPTSLTTTKKIPYGIAIAVGALMAMPQAPIFLAAP</sequence>
<organism evidence="8 9">
    <name type="scientific">Rhizobium lemnae</name>
    <dbReference type="NCBI Taxonomy" id="1214924"/>
    <lineage>
        <taxon>Bacteria</taxon>
        <taxon>Pseudomonadati</taxon>
        <taxon>Pseudomonadota</taxon>
        <taxon>Alphaproteobacteria</taxon>
        <taxon>Hyphomicrobiales</taxon>
        <taxon>Rhizobiaceae</taxon>
        <taxon>Rhizobium/Agrobacterium group</taxon>
        <taxon>Rhizobium</taxon>
    </lineage>
</organism>
<dbReference type="PANTHER" id="PTHR36506">
    <property type="entry name" value="PREFLAGELLIN PEPTIDASE"/>
    <property type="match status" value="1"/>
</dbReference>
<evidence type="ECO:0000256" key="3">
    <source>
        <dbReference type="ARBA" id="ARBA00022692"/>
    </source>
</evidence>
<comment type="caution">
    <text evidence="8">The sequence shown here is derived from an EMBL/GenBank/DDBJ whole genome shotgun (WGS) entry which is preliminary data.</text>
</comment>
<accession>A0ABV8E7T1</accession>
<keyword evidence="9" id="KW-1185">Reference proteome</keyword>
<evidence type="ECO:0000256" key="6">
    <source>
        <dbReference type="SAM" id="Phobius"/>
    </source>
</evidence>
<protein>
    <submittedName>
        <fullName evidence="8">Prepilin peptidase</fullName>
    </submittedName>
</protein>
<evidence type="ECO:0000313" key="9">
    <source>
        <dbReference type="Proteomes" id="UP001595697"/>
    </source>
</evidence>
<dbReference type="Pfam" id="PF01478">
    <property type="entry name" value="Peptidase_A24"/>
    <property type="match status" value="1"/>
</dbReference>
<keyword evidence="2" id="KW-1003">Cell membrane</keyword>
<feature type="transmembrane region" description="Helical" evidence="6">
    <location>
        <begin position="74"/>
        <end position="97"/>
    </location>
</feature>
<feature type="transmembrane region" description="Helical" evidence="6">
    <location>
        <begin position="24"/>
        <end position="45"/>
    </location>
</feature>
<dbReference type="Proteomes" id="UP001595697">
    <property type="component" value="Unassembled WGS sequence"/>
</dbReference>
<gene>
    <name evidence="8" type="ORF">ACFOVS_06700</name>
</gene>
<feature type="transmembrane region" description="Helical" evidence="6">
    <location>
        <begin position="52"/>
        <end position="68"/>
    </location>
</feature>
<dbReference type="EMBL" id="JBHSBD010000025">
    <property type="protein sequence ID" value="MFC3967817.1"/>
    <property type="molecule type" value="Genomic_DNA"/>
</dbReference>
<name>A0ABV8E7T1_9HYPH</name>
<proteinExistence type="predicted"/>
<evidence type="ECO:0000256" key="2">
    <source>
        <dbReference type="ARBA" id="ARBA00022475"/>
    </source>
</evidence>
<evidence type="ECO:0000256" key="4">
    <source>
        <dbReference type="ARBA" id="ARBA00022989"/>
    </source>
</evidence>
<dbReference type="Gene3D" id="1.20.120.1220">
    <property type="match status" value="1"/>
</dbReference>
<feature type="transmembrane region" description="Helical" evidence="6">
    <location>
        <begin position="164"/>
        <end position="187"/>
    </location>
</feature>
<dbReference type="PANTHER" id="PTHR36506:SF1">
    <property type="entry name" value="PREFLAGELLIN PEPTIDASE"/>
    <property type="match status" value="1"/>
</dbReference>